<dbReference type="Proteomes" id="UP000789405">
    <property type="component" value="Unassembled WGS sequence"/>
</dbReference>
<proteinExistence type="predicted"/>
<reference evidence="1" key="1">
    <citation type="submission" date="2021-06" db="EMBL/GenBank/DDBJ databases">
        <authorList>
            <person name="Kallberg Y."/>
            <person name="Tangrot J."/>
            <person name="Rosling A."/>
        </authorList>
    </citation>
    <scope>NUCLEOTIDE SEQUENCE</scope>
    <source>
        <strain evidence="1">MA453B</strain>
    </source>
</reference>
<accession>A0A9N9IXG0</accession>
<name>A0A9N9IXG0_9GLOM</name>
<evidence type="ECO:0000313" key="2">
    <source>
        <dbReference type="Proteomes" id="UP000789405"/>
    </source>
</evidence>
<protein>
    <submittedName>
        <fullName evidence="1">24307_t:CDS:1</fullName>
    </submittedName>
</protein>
<keyword evidence="2" id="KW-1185">Reference proteome</keyword>
<dbReference type="AlphaFoldDB" id="A0A9N9IXG0"/>
<dbReference type="EMBL" id="CAJVPY010015875">
    <property type="protein sequence ID" value="CAG8754146.1"/>
    <property type="molecule type" value="Genomic_DNA"/>
</dbReference>
<sequence>IAVYLCYEKIYSKFLTKAEENLGRFGKSVNDIIEKLKRHKEGSLNKSVSLYQVGSHKYSYNSLDESRQEDVYLLFKTNQENK</sequence>
<gene>
    <name evidence="1" type="ORF">DERYTH_LOCUS17162</name>
</gene>
<evidence type="ECO:0000313" key="1">
    <source>
        <dbReference type="EMBL" id="CAG8754146.1"/>
    </source>
</evidence>
<feature type="non-terminal residue" evidence="1">
    <location>
        <position position="1"/>
    </location>
</feature>
<organism evidence="1 2">
    <name type="scientific">Dentiscutata erythropus</name>
    <dbReference type="NCBI Taxonomy" id="1348616"/>
    <lineage>
        <taxon>Eukaryota</taxon>
        <taxon>Fungi</taxon>
        <taxon>Fungi incertae sedis</taxon>
        <taxon>Mucoromycota</taxon>
        <taxon>Glomeromycotina</taxon>
        <taxon>Glomeromycetes</taxon>
        <taxon>Diversisporales</taxon>
        <taxon>Gigasporaceae</taxon>
        <taxon>Dentiscutata</taxon>
    </lineage>
</organism>
<comment type="caution">
    <text evidence="1">The sequence shown here is derived from an EMBL/GenBank/DDBJ whole genome shotgun (WGS) entry which is preliminary data.</text>
</comment>